<comment type="similarity">
    <text evidence="1">Belongs to the FMC1 family.</text>
</comment>
<organism evidence="3 4">
    <name type="scientific">Strongylocentrotus purpuratus</name>
    <name type="common">Purple sea urchin</name>
    <dbReference type="NCBI Taxonomy" id="7668"/>
    <lineage>
        <taxon>Eukaryota</taxon>
        <taxon>Metazoa</taxon>
        <taxon>Echinodermata</taxon>
        <taxon>Eleutherozoa</taxon>
        <taxon>Echinozoa</taxon>
        <taxon>Echinoidea</taxon>
        <taxon>Euechinoidea</taxon>
        <taxon>Echinacea</taxon>
        <taxon>Camarodonta</taxon>
        <taxon>Echinidea</taxon>
        <taxon>Strongylocentrotidae</taxon>
        <taxon>Strongylocentrotus</taxon>
    </lineage>
</organism>
<dbReference type="PANTHER" id="PTHR31716">
    <property type="entry name" value="PROTEIN FMC1 HOMOLOG"/>
    <property type="match status" value="1"/>
</dbReference>
<proteinExistence type="inferred from homology"/>
<dbReference type="GO" id="GO:0005739">
    <property type="term" value="C:mitochondrion"/>
    <property type="evidence" value="ECO:0000318"/>
    <property type="project" value="GO_Central"/>
</dbReference>
<dbReference type="InParanoid" id="A0A7M7T5W2"/>
<sequence>MSSSLVLKTDALNVLRCIARELRYANPKSSPRNLLGFQYLMKQYRENQLTQEQVCRSHNSLLHNAQTYLCLLRSTRECEALRAEYTHEERTVQESARLVGLELPKTPPLGE</sequence>
<reference evidence="4" key="1">
    <citation type="submission" date="2015-02" db="EMBL/GenBank/DDBJ databases">
        <title>Genome sequencing for Strongylocentrotus purpuratus.</title>
        <authorList>
            <person name="Murali S."/>
            <person name="Liu Y."/>
            <person name="Vee V."/>
            <person name="English A."/>
            <person name="Wang M."/>
            <person name="Skinner E."/>
            <person name="Han Y."/>
            <person name="Muzny D.M."/>
            <person name="Worley K.C."/>
            <person name="Gibbs R.A."/>
        </authorList>
    </citation>
    <scope>NUCLEOTIDE SEQUENCE</scope>
</reference>
<dbReference type="AlphaFoldDB" id="A0A7M7T5W2"/>
<evidence type="ECO:0000256" key="1">
    <source>
        <dbReference type="ARBA" id="ARBA00009058"/>
    </source>
</evidence>
<keyword evidence="4" id="KW-1185">Reference proteome</keyword>
<dbReference type="OrthoDB" id="551431at2759"/>
<protein>
    <recommendedName>
        <fullName evidence="2">Protein FMC1 homolog</fullName>
    </recommendedName>
</protein>
<dbReference type="PANTHER" id="PTHR31716:SF1">
    <property type="entry name" value="PROTEIN FMC1 HOMOLOG"/>
    <property type="match status" value="1"/>
</dbReference>
<dbReference type="CTD" id="154791"/>
<evidence type="ECO:0000256" key="2">
    <source>
        <dbReference type="ARBA" id="ARBA00013846"/>
    </source>
</evidence>
<dbReference type="InterPro" id="IPR037667">
    <property type="entry name" value="FMC1_homologue"/>
</dbReference>
<accession>A0A7M7T5W2</accession>
<dbReference type="Proteomes" id="UP000007110">
    <property type="component" value="Unassembled WGS sequence"/>
</dbReference>
<dbReference type="GeneID" id="115929995"/>
<evidence type="ECO:0000313" key="3">
    <source>
        <dbReference type="EnsemblMetazoa" id="XP_030856132"/>
    </source>
</evidence>
<evidence type="ECO:0000313" key="4">
    <source>
        <dbReference type="Proteomes" id="UP000007110"/>
    </source>
</evidence>
<dbReference type="KEGG" id="spu:115929995"/>
<dbReference type="OMA" id="HHASLTY"/>
<dbReference type="FunCoup" id="A0A7M7T5W2">
    <property type="interactions" value="1513"/>
</dbReference>
<name>A0A7M7T5W2_STRPU</name>
<dbReference type="EnsemblMetazoa" id="XM_031000272">
    <property type="protein sequence ID" value="XP_030856132"/>
    <property type="gene ID" value="LOC115929995"/>
</dbReference>
<dbReference type="RefSeq" id="XP_030856132.1">
    <property type="nucleotide sequence ID" value="XM_031000272.1"/>
</dbReference>
<reference evidence="3" key="2">
    <citation type="submission" date="2021-01" db="UniProtKB">
        <authorList>
            <consortium name="EnsemblMetazoa"/>
        </authorList>
    </citation>
    <scope>IDENTIFICATION</scope>
</reference>